<evidence type="ECO:0000256" key="2">
    <source>
        <dbReference type="ARBA" id="ARBA00023125"/>
    </source>
</evidence>
<sequence length="129" mass="14145">MLHYLRMPADAQPIGLPSATARAAVGALALLADDTRLKILWTLMQGEQHVNALSDLVGAKAPAVSQHLGKLRLAGMVSVRRDGTYAYYSASDDHISRIVSLLVDHASDELAAQHQISELRRRRRRHTAT</sequence>
<evidence type="ECO:0000256" key="3">
    <source>
        <dbReference type="ARBA" id="ARBA00023163"/>
    </source>
</evidence>
<dbReference type="InterPro" id="IPR036388">
    <property type="entry name" value="WH-like_DNA-bd_sf"/>
</dbReference>
<dbReference type="PANTHER" id="PTHR43132">
    <property type="entry name" value="ARSENICAL RESISTANCE OPERON REPRESSOR ARSR-RELATED"/>
    <property type="match status" value="1"/>
</dbReference>
<proteinExistence type="predicted"/>
<dbReference type="Gene3D" id="1.10.10.10">
    <property type="entry name" value="Winged helix-like DNA-binding domain superfamily/Winged helix DNA-binding domain"/>
    <property type="match status" value="1"/>
</dbReference>
<keyword evidence="3" id="KW-0804">Transcription</keyword>
<reference evidence="5" key="1">
    <citation type="submission" date="2020-05" db="EMBL/GenBank/DDBJ databases">
        <authorList>
            <person name="Chiriac C."/>
            <person name="Salcher M."/>
            <person name="Ghai R."/>
            <person name="Kavagutti S V."/>
        </authorList>
    </citation>
    <scope>NUCLEOTIDE SEQUENCE</scope>
</reference>
<dbReference type="Pfam" id="PF01022">
    <property type="entry name" value="HTH_5"/>
    <property type="match status" value="1"/>
</dbReference>
<dbReference type="PRINTS" id="PR00778">
    <property type="entry name" value="HTHARSR"/>
</dbReference>
<dbReference type="GO" id="GO:0003677">
    <property type="term" value="F:DNA binding"/>
    <property type="evidence" value="ECO:0007669"/>
    <property type="project" value="UniProtKB-KW"/>
</dbReference>
<accession>A0A6J7LSE7</accession>
<dbReference type="NCBIfam" id="NF033788">
    <property type="entry name" value="HTH_metalloreg"/>
    <property type="match status" value="1"/>
</dbReference>
<dbReference type="InterPro" id="IPR036390">
    <property type="entry name" value="WH_DNA-bd_sf"/>
</dbReference>
<dbReference type="GO" id="GO:0003700">
    <property type="term" value="F:DNA-binding transcription factor activity"/>
    <property type="evidence" value="ECO:0007669"/>
    <property type="project" value="InterPro"/>
</dbReference>
<keyword evidence="1" id="KW-0805">Transcription regulation</keyword>
<dbReference type="InterPro" id="IPR051011">
    <property type="entry name" value="Metal_resp_trans_reg"/>
</dbReference>
<gene>
    <name evidence="5" type="ORF">UFOPK3772_03229</name>
</gene>
<dbReference type="PROSITE" id="PS50987">
    <property type="entry name" value="HTH_ARSR_2"/>
    <property type="match status" value="1"/>
</dbReference>
<keyword evidence="2" id="KW-0238">DNA-binding</keyword>
<dbReference type="EMBL" id="CAFBNE010000174">
    <property type="protein sequence ID" value="CAB4969473.1"/>
    <property type="molecule type" value="Genomic_DNA"/>
</dbReference>
<dbReference type="CDD" id="cd00090">
    <property type="entry name" value="HTH_ARSR"/>
    <property type="match status" value="1"/>
</dbReference>
<dbReference type="SUPFAM" id="SSF46785">
    <property type="entry name" value="Winged helix' DNA-binding domain"/>
    <property type="match status" value="1"/>
</dbReference>
<name>A0A6J7LSE7_9ZZZZ</name>
<dbReference type="SMART" id="SM00418">
    <property type="entry name" value="HTH_ARSR"/>
    <property type="match status" value="1"/>
</dbReference>
<dbReference type="InterPro" id="IPR011991">
    <property type="entry name" value="ArsR-like_HTH"/>
</dbReference>
<organism evidence="5">
    <name type="scientific">freshwater metagenome</name>
    <dbReference type="NCBI Taxonomy" id="449393"/>
    <lineage>
        <taxon>unclassified sequences</taxon>
        <taxon>metagenomes</taxon>
        <taxon>ecological metagenomes</taxon>
    </lineage>
</organism>
<evidence type="ECO:0000313" key="5">
    <source>
        <dbReference type="EMBL" id="CAB4969473.1"/>
    </source>
</evidence>
<dbReference type="InterPro" id="IPR001845">
    <property type="entry name" value="HTH_ArsR_DNA-bd_dom"/>
</dbReference>
<dbReference type="AlphaFoldDB" id="A0A6J7LSE7"/>
<evidence type="ECO:0000259" key="4">
    <source>
        <dbReference type="PROSITE" id="PS50987"/>
    </source>
</evidence>
<feature type="domain" description="HTH arsR-type" evidence="4">
    <location>
        <begin position="16"/>
        <end position="110"/>
    </location>
</feature>
<dbReference type="PANTHER" id="PTHR43132:SF8">
    <property type="entry name" value="HTH-TYPE TRANSCRIPTIONAL REGULATOR KMTR"/>
    <property type="match status" value="1"/>
</dbReference>
<protein>
    <submittedName>
        <fullName evidence="5">Unannotated protein</fullName>
    </submittedName>
</protein>
<evidence type="ECO:0000256" key="1">
    <source>
        <dbReference type="ARBA" id="ARBA00023015"/>
    </source>
</evidence>